<protein>
    <submittedName>
        <fullName evidence="1">Uncharacterized protein</fullName>
    </submittedName>
</protein>
<accession>A0A2P5CT32</accession>
<feature type="non-terminal residue" evidence="1">
    <location>
        <position position="1"/>
    </location>
</feature>
<organism evidence="1 2">
    <name type="scientific">Parasponia andersonii</name>
    <name type="common">Sponia andersonii</name>
    <dbReference type="NCBI Taxonomy" id="3476"/>
    <lineage>
        <taxon>Eukaryota</taxon>
        <taxon>Viridiplantae</taxon>
        <taxon>Streptophyta</taxon>
        <taxon>Embryophyta</taxon>
        <taxon>Tracheophyta</taxon>
        <taxon>Spermatophyta</taxon>
        <taxon>Magnoliopsida</taxon>
        <taxon>eudicotyledons</taxon>
        <taxon>Gunneridae</taxon>
        <taxon>Pentapetalae</taxon>
        <taxon>rosids</taxon>
        <taxon>fabids</taxon>
        <taxon>Rosales</taxon>
        <taxon>Cannabaceae</taxon>
        <taxon>Parasponia</taxon>
    </lineage>
</organism>
<comment type="caution">
    <text evidence="1">The sequence shown here is derived from an EMBL/GenBank/DDBJ whole genome shotgun (WGS) entry which is preliminary data.</text>
</comment>
<gene>
    <name evidence="1" type="ORF">PanWU01x14_126480</name>
</gene>
<dbReference type="Proteomes" id="UP000237105">
    <property type="component" value="Unassembled WGS sequence"/>
</dbReference>
<name>A0A2P5CT32_PARAD</name>
<sequence length="119" mass="12957">RRLLKLRRVRRHALEHKRQKLRPPIIGQNPRSELRDGVAKLLRNRFGVLALDTGQEYRLERGLRGGGEAGPEVGVVAGELLAEEDGGHGAALWVGGVLEEVGELEGEGIGIGLLAEIEE</sequence>
<proteinExistence type="predicted"/>
<keyword evidence="2" id="KW-1185">Reference proteome</keyword>
<reference evidence="2" key="1">
    <citation type="submission" date="2016-06" db="EMBL/GenBank/DDBJ databases">
        <title>Parallel loss of symbiosis genes in relatives of nitrogen-fixing non-legume Parasponia.</title>
        <authorList>
            <person name="Van Velzen R."/>
            <person name="Holmer R."/>
            <person name="Bu F."/>
            <person name="Rutten L."/>
            <person name="Van Zeijl A."/>
            <person name="Liu W."/>
            <person name="Santuari L."/>
            <person name="Cao Q."/>
            <person name="Sharma T."/>
            <person name="Shen D."/>
            <person name="Roswanjaya Y."/>
            <person name="Wardhani T."/>
            <person name="Kalhor M.S."/>
            <person name="Jansen J."/>
            <person name="Van den Hoogen J."/>
            <person name="Gungor B."/>
            <person name="Hartog M."/>
            <person name="Hontelez J."/>
            <person name="Verver J."/>
            <person name="Yang W.-C."/>
            <person name="Schijlen E."/>
            <person name="Repin R."/>
            <person name="Schilthuizen M."/>
            <person name="Schranz E."/>
            <person name="Heidstra R."/>
            <person name="Miyata K."/>
            <person name="Fedorova E."/>
            <person name="Kohlen W."/>
            <person name="Bisseling T."/>
            <person name="Smit S."/>
            <person name="Geurts R."/>
        </authorList>
    </citation>
    <scope>NUCLEOTIDE SEQUENCE [LARGE SCALE GENOMIC DNA]</scope>
    <source>
        <strain evidence="2">cv. WU1-14</strain>
    </source>
</reference>
<dbReference type="EMBL" id="JXTB01000098">
    <property type="protein sequence ID" value="PON64126.1"/>
    <property type="molecule type" value="Genomic_DNA"/>
</dbReference>
<evidence type="ECO:0000313" key="2">
    <source>
        <dbReference type="Proteomes" id="UP000237105"/>
    </source>
</evidence>
<evidence type="ECO:0000313" key="1">
    <source>
        <dbReference type="EMBL" id="PON64126.1"/>
    </source>
</evidence>
<dbReference type="AlphaFoldDB" id="A0A2P5CT32"/>